<dbReference type="GO" id="GO:0016071">
    <property type="term" value="P:mRNA metabolic process"/>
    <property type="evidence" value="ECO:0007669"/>
    <property type="project" value="UniProtKB-ARBA"/>
</dbReference>
<evidence type="ECO:0000313" key="2">
    <source>
        <dbReference type="EMBL" id="EFR00839.1"/>
    </source>
</evidence>
<sequence>MTTPAPTTPKAPRNGRRYQKRTPSAKSAAADPSHQPDKTNTPAASRDSNVASDSGNHGPESAVKAKNGRSAKKNRDNNKNSPAPARNANHAHGHGHRHTSSQSSIKDSPHYAGPTFHASPAPSALPIPSFFSKSVPETDHRTSDDLQDESPDTDPGDSTPTKANNGPQPSQQEAGTASPLDFLFKAALKARVANPVSELEDSGPFNASTPPKNEARPQQGERQVSGGVFPLELEGSDARMPPIGPSFATSFKDRMNALRATSPGKQGTPAAAKDNINDNKIKSQALKNLLLNPPPQRAASASPRLTDPSNGASNHNNSNNNNFRMSGDYSMYQQPTRYASGPASPVPFTHSGKPLGTRNELSGPESSSIPQQYLASLCAQPHRAPSSGLRTMVSPTSPVTPPRQQSFSRYAQFGLGSAPPAHSSYNGGTLTSPTPNRTMHPISSTPPARNGPPPKLDSAETKRMEDDLRRIVRIICDVNLGYGNMFVMVMVFNRVPKVQQRTTWLSMASDEDG</sequence>
<feature type="region of interest" description="Disordered" evidence="1">
    <location>
        <begin position="195"/>
        <end position="369"/>
    </location>
</feature>
<dbReference type="PANTHER" id="PTHR35361:SF1">
    <property type="entry name" value="OS08G0443700 PROTEIN"/>
    <property type="match status" value="1"/>
</dbReference>
<evidence type="ECO:0000313" key="3">
    <source>
        <dbReference type="Proteomes" id="UP000002669"/>
    </source>
</evidence>
<feature type="compositionally biased region" description="Acidic residues" evidence="1">
    <location>
        <begin position="145"/>
        <end position="155"/>
    </location>
</feature>
<feature type="compositionally biased region" description="Low complexity" evidence="1">
    <location>
        <begin position="118"/>
        <end position="132"/>
    </location>
</feature>
<gene>
    <name evidence="2" type="ORF">MGYG_03844</name>
</gene>
<proteinExistence type="predicted"/>
<feature type="region of interest" description="Disordered" evidence="1">
    <location>
        <begin position="418"/>
        <end position="461"/>
    </location>
</feature>
<name>E4UU72_ARTGP</name>
<feature type="compositionally biased region" description="Low complexity" evidence="1">
    <location>
        <begin position="297"/>
        <end position="322"/>
    </location>
</feature>
<protein>
    <submittedName>
        <fullName evidence="2">Uncharacterized protein</fullName>
    </submittedName>
</protein>
<dbReference type="Pfam" id="PF15365">
    <property type="entry name" value="PNRC"/>
    <property type="match status" value="1"/>
</dbReference>
<accession>E4UU72</accession>
<dbReference type="EMBL" id="DS989824">
    <property type="protein sequence ID" value="EFR00839.1"/>
    <property type="molecule type" value="Genomic_DNA"/>
</dbReference>
<feature type="region of interest" description="Disordered" evidence="1">
    <location>
        <begin position="1"/>
        <end position="180"/>
    </location>
</feature>
<dbReference type="InterPro" id="IPR028322">
    <property type="entry name" value="PNRC-like_rgn"/>
</dbReference>
<feature type="region of interest" description="Disordered" evidence="1">
    <location>
        <begin position="381"/>
        <end position="404"/>
    </location>
</feature>
<feature type="compositionally biased region" description="Low complexity" evidence="1">
    <location>
        <begin position="1"/>
        <end position="12"/>
    </location>
</feature>
<dbReference type="STRING" id="535722.E4UU72"/>
<dbReference type="RefSeq" id="XP_003173669.1">
    <property type="nucleotide sequence ID" value="XM_003173621.1"/>
</dbReference>
<dbReference type="Proteomes" id="UP000002669">
    <property type="component" value="Unassembled WGS sequence"/>
</dbReference>
<dbReference type="eggNOG" id="ENOG502SC1U">
    <property type="taxonomic scope" value="Eukaryota"/>
</dbReference>
<feature type="compositionally biased region" description="Polar residues" evidence="1">
    <location>
        <begin position="156"/>
        <end position="175"/>
    </location>
</feature>
<dbReference type="OMA" id="YATPMRT"/>
<feature type="compositionally biased region" description="Polar residues" evidence="1">
    <location>
        <begin position="38"/>
        <end position="55"/>
    </location>
</feature>
<feature type="compositionally biased region" description="Polar residues" evidence="1">
    <location>
        <begin position="423"/>
        <end position="447"/>
    </location>
</feature>
<dbReference type="AlphaFoldDB" id="E4UU72"/>
<evidence type="ECO:0000256" key="1">
    <source>
        <dbReference type="SAM" id="MobiDB-lite"/>
    </source>
</evidence>
<dbReference type="VEuPathDB" id="FungiDB:MGYG_03844"/>
<organism evidence="3">
    <name type="scientific">Arthroderma gypseum (strain ATCC MYA-4604 / CBS 118893)</name>
    <name type="common">Microsporum gypseum</name>
    <dbReference type="NCBI Taxonomy" id="535722"/>
    <lineage>
        <taxon>Eukaryota</taxon>
        <taxon>Fungi</taxon>
        <taxon>Dikarya</taxon>
        <taxon>Ascomycota</taxon>
        <taxon>Pezizomycotina</taxon>
        <taxon>Eurotiomycetes</taxon>
        <taxon>Eurotiomycetidae</taxon>
        <taxon>Onygenales</taxon>
        <taxon>Arthrodermataceae</taxon>
        <taxon>Nannizzia</taxon>
    </lineage>
</organism>
<keyword evidence="3" id="KW-1185">Reference proteome</keyword>
<feature type="compositionally biased region" description="Basic residues" evidence="1">
    <location>
        <begin position="89"/>
        <end position="99"/>
    </location>
</feature>
<dbReference type="OrthoDB" id="2142961at2759"/>
<dbReference type="InParanoid" id="E4UU72"/>
<reference evidence="3" key="1">
    <citation type="journal article" date="2012" name="MBio">
        <title>Comparative genome analysis of Trichophyton rubrum and related dermatophytes reveals candidate genes involved in infection.</title>
        <authorList>
            <person name="Martinez D.A."/>
            <person name="Oliver B.G."/>
            <person name="Graeser Y."/>
            <person name="Goldberg J.M."/>
            <person name="Li W."/>
            <person name="Martinez-Rossi N.M."/>
            <person name="Monod M."/>
            <person name="Shelest E."/>
            <person name="Barton R.C."/>
            <person name="Birch E."/>
            <person name="Brakhage A.A."/>
            <person name="Chen Z."/>
            <person name="Gurr S.J."/>
            <person name="Heiman D."/>
            <person name="Heitman J."/>
            <person name="Kosti I."/>
            <person name="Rossi A."/>
            <person name="Saif S."/>
            <person name="Samalova M."/>
            <person name="Saunders C.W."/>
            <person name="Shea T."/>
            <person name="Summerbell R.C."/>
            <person name="Xu J."/>
            <person name="Young S."/>
            <person name="Zeng Q."/>
            <person name="Birren B.W."/>
            <person name="Cuomo C.A."/>
            <person name="White T.C."/>
        </authorList>
    </citation>
    <scope>NUCLEOTIDE SEQUENCE [LARGE SCALE GENOMIC DNA]</scope>
    <source>
        <strain evidence="3">ATCC MYA-4604 / CBS 118893</strain>
    </source>
</reference>
<dbReference type="GeneID" id="10028952"/>
<dbReference type="HOGENOM" id="CLU_591800_0_0_1"/>
<dbReference type="PANTHER" id="PTHR35361">
    <property type="entry name" value="OS08G0443700 PROTEIN"/>
    <property type="match status" value="1"/>
</dbReference>